<proteinExistence type="predicted"/>
<evidence type="ECO:0000256" key="2">
    <source>
        <dbReference type="ARBA" id="ARBA00022737"/>
    </source>
</evidence>
<keyword evidence="3" id="KW-0547">Nucleotide-binding</keyword>
<organism evidence="5 6">
    <name type="scientific">Haemaphysalis longicornis</name>
    <name type="common">Bush tick</name>
    <dbReference type="NCBI Taxonomy" id="44386"/>
    <lineage>
        <taxon>Eukaryota</taxon>
        <taxon>Metazoa</taxon>
        <taxon>Ecdysozoa</taxon>
        <taxon>Arthropoda</taxon>
        <taxon>Chelicerata</taxon>
        <taxon>Arachnida</taxon>
        <taxon>Acari</taxon>
        <taxon>Parasitiformes</taxon>
        <taxon>Ixodida</taxon>
        <taxon>Ixodoidea</taxon>
        <taxon>Ixodidae</taxon>
        <taxon>Haemaphysalinae</taxon>
        <taxon>Haemaphysalis</taxon>
    </lineage>
</organism>
<keyword evidence="6" id="KW-1185">Reference proteome</keyword>
<dbReference type="PANTHER" id="PTHR24223:SF443">
    <property type="entry name" value="MULTIDRUG-RESISTANCE LIKE PROTEIN 1, ISOFORM I"/>
    <property type="match status" value="1"/>
</dbReference>
<dbReference type="EMBL" id="JABSTR010000002">
    <property type="protein sequence ID" value="KAH9364356.1"/>
    <property type="molecule type" value="Genomic_DNA"/>
</dbReference>
<dbReference type="OrthoDB" id="6507541at2759"/>
<dbReference type="Proteomes" id="UP000821853">
    <property type="component" value="Chromosome 10"/>
</dbReference>
<dbReference type="InterPro" id="IPR027417">
    <property type="entry name" value="P-loop_NTPase"/>
</dbReference>
<evidence type="ECO:0000313" key="6">
    <source>
        <dbReference type="Proteomes" id="UP000821853"/>
    </source>
</evidence>
<evidence type="ECO:0000313" key="5">
    <source>
        <dbReference type="EMBL" id="KAH9364356.1"/>
    </source>
</evidence>
<dbReference type="GO" id="GO:0016020">
    <property type="term" value="C:membrane"/>
    <property type="evidence" value="ECO:0007669"/>
    <property type="project" value="TreeGrafter"/>
</dbReference>
<dbReference type="Gene3D" id="3.40.50.300">
    <property type="entry name" value="P-loop containing nucleotide triphosphate hydrolases"/>
    <property type="match status" value="1"/>
</dbReference>
<accession>A0A9J6FQJ5</accession>
<protein>
    <submittedName>
        <fullName evidence="5">Uncharacterized protein</fullName>
    </submittedName>
</protein>
<evidence type="ECO:0000256" key="4">
    <source>
        <dbReference type="ARBA" id="ARBA00022840"/>
    </source>
</evidence>
<evidence type="ECO:0000256" key="3">
    <source>
        <dbReference type="ARBA" id="ARBA00022741"/>
    </source>
</evidence>
<keyword evidence="4" id="KW-0067">ATP-binding</keyword>
<dbReference type="AlphaFoldDB" id="A0A9J6FQJ5"/>
<dbReference type="VEuPathDB" id="VectorBase:HLOH_059500"/>
<comment type="subcellular location">
    <subcellularLocation>
        <location evidence="1">Endomembrane system</location>
        <topology evidence="1">Multi-pass membrane protein</topology>
    </subcellularLocation>
</comment>
<dbReference type="PANTHER" id="PTHR24223">
    <property type="entry name" value="ATP-BINDING CASSETTE SUB-FAMILY C"/>
    <property type="match status" value="1"/>
</dbReference>
<keyword evidence="2" id="KW-0677">Repeat</keyword>
<dbReference type="InterPro" id="IPR050173">
    <property type="entry name" value="ABC_transporter_C-like"/>
</dbReference>
<reference evidence="5 6" key="1">
    <citation type="journal article" date="2020" name="Cell">
        <title>Large-Scale Comparative Analyses of Tick Genomes Elucidate Their Genetic Diversity and Vector Capacities.</title>
        <authorList>
            <consortium name="Tick Genome and Microbiome Consortium (TIGMIC)"/>
            <person name="Jia N."/>
            <person name="Wang J."/>
            <person name="Shi W."/>
            <person name="Du L."/>
            <person name="Sun Y."/>
            <person name="Zhan W."/>
            <person name="Jiang J.F."/>
            <person name="Wang Q."/>
            <person name="Zhang B."/>
            <person name="Ji P."/>
            <person name="Bell-Sakyi L."/>
            <person name="Cui X.M."/>
            <person name="Yuan T.T."/>
            <person name="Jiang B.G."/>
            <person name="Yang W.F."/>
            <person name="Lam T.T."/>
            <person name="Chang Q.C."/>
            <person name="Ding S.J."/>
            <person name="Wang X.J."/>
            <person name="Zhu J.G."/>
            <person name="Ruan X.D."/>
            <person name="Zhao L."/>
            <person name="Wei J.T."/>
            <person name="Ye R.Z."/>
            <person name="Que T.C."/>
            <person name="Du C.H."/>
            <person name="Zhou Y.H."/>
            <person name="Cheng J.X."/>
            <person name="Dai P.F."/>
            <person name="Guo W.B."/>
            <person name="Han X.H."/>
            <person name="Huang E.J."/>
            <person name="Li L.F."/>
            <person name="Wei W."/>
            <person name="Gao Y.C."/>
            <person name="Liu J.Z."/>
            <person name="Shao H.Z."/>
            <person name="Wang X."/>
            <person name="Wang C.C."/>
            <person name="Yang T.C."/>
            <person name="Huo Q.B."/>
            <person name="Li W."/>
            <person name="Chen H.Y."/>
            <person name="Chen S.E."/>
            <person name="Zhou L.G."/>
            <person name="Ni X.B."/>
            <person name="Tian J.H."/>
            <person name="Sheng Y."/>
            <person name="Liu T."/>
            <person name="Pan Y.S."/>
            <person name="Xia L.Y."/>
            <person name="Li J."/>
            <person name="Zhao F."/>
            <person name="Cao W.C."/>
        </authorList>
    </citation>
    <scope>NUCLEOTIDE SEQUENCE [LARGE SCALE GENOMIC DNA]</scope>
    <source>
        <strain evidence="5">HaeL-2018</strain>
    </source>
</reference>
<dbReference type="GO" id="GO:0042626">
    <property type="term" value="F:ATPase-coupled transmembrane transporter activity"/>
    <property type="evidence" value="ECO:0007669"/>
    <property type="project" value="TreeGrafter"/>
</dbReference>
<gene>
    <name evidence="5" type="ORF">HPB48_003039</name>
</gene>
<sequence length="84" mass="9279">MDSDTDKFIQATLRDSCKNSTLLTIAHRLHTVIDYDKILVMDGGRVREFGAVSDLLGNQSSVFYGMAKEAGIIVEENHGFSTDL</sequence>
<dbReference type="SUPFAM" id="SSF52540">
    <property type="entry name" value="P-loop containing nucleoside triphosphate hydrolases"/>
    <property type="match status" value="1"/>
</dbReference>
<dbReference type="GO" id="GO:0005524">
    <property type="term" value="F:ATP binding"/>
    <property type="evidence" value="ECO:0007669"/>
    <property type="project" value="UniProtKB-KW"/>
</dbReference>
<evidence type="ECO:0000256" key="1">
    <source>
        <dbReference type="ARBA" id="ARBA00004127"/>
    </source>
</evidence>
<name>A0A9J6FQJ5_HAELO</name>
<dbReference type="GO" id="GO:0012505">
    <property type="term" value="C:endomembrane system"/>
    <property type="evidence" value="ECO:0007669"/>
    <property type="project" value="UniProtKB-SubCell"/>
</dbReference>
<comment type="caution">
    <text evidence="5">The sequence shown here is derived from an EMBL/GenBank/DDBJ whole genome shotgun (WGS) entry which is preliminary data.</text>
</comment>